<gene>
    <name evidence="2" type="ORF">RRG08_016691</name>
</gene>
<dbReference type="AlphaFoldDB" id="A0AAE1DZP8"/>
<dbReference type="EMBL" id="JAWDGP010001750">
    <property type="protein sequence ID" value="KAK3788672.1"/>
    <property type="molecule type" value="Genomic_DNA"/>
</dbReference>
<organism evidence="2 3">
    <name type="scientific">Elysia crispata</name>
    <name type="common">lettuce slug</name>
    <dbReference type="NCBI Taxonomy" id="231223"/>
    <lineage>
        <taxon>Eukaryota</taxon>
        <taxon>Metazoa</taxon>
        <taxon>Spiralia</taxon>
        <taxon>Lophotrochozoa</taxon>
        <taxon>Mollusca</taxon>
        <taxon>Gastropoda</taxon>
        <taxon>Heterobranchia</taxon>
        <taxon>Euthyneura</taxon>
        <taxon>Panpulmonata</taxon>
        <taxon>Sacoglossa</taxon>
        <taxon>Placobranchoidea</taxon>
        <taxon>Plakobranchidae</taxon>
        <taxon>Elysia</taxon>
    </lineage>
</organism>
<feature type="compositionally biased region" description="Basic and acidic residues" evidence="1">
    <location>
        <begin position="197"/>
        <end position="207"/>
    </location>
</feature>
<evidence type="ECO:0000313" key="2">
    <source>
        <dbReference type="EMBL" id="KAK3788672.1"/>
    </source>
</evidence>
<comment type="caution">
    <text evidence="2">The sequence shown here is derived from an EMBL/GenBank/DDBJ whole genome shotgun (WGS) entry which is preliminary data.</text>
</comment>
<reference evidence="2" key="1">
    <citation type="journal article" date="2023" name="G3 (Bethesda)">
        <title>A reference genome for the long-term kleptoplast-retaining sea slug Elysia crispata morphotype clarki.</title>
        <authorList>
            <person name="Eastman K.E."/>
            <person name="Pendleton A.L."/>
            <person name="Shaikh M.A."/>
            <person name="Suttiyut T."/>
            <person name="Ogas R."/>
            <person name="Tomko P."/>
            <person name="Gavelis G."/>
            <person name="Widhalm J.R."/>
            <person name="Wisecaver J.H."/>
        </authorList>
    </citation>
    <scope>NUCLEOTIDE SEQUENCE</scope>
    <source>
        <strain evidence="2">ECLA1</strain>
    </source>
</reference>
<proteinExistence type="predicted"/>
<dbReference type="Proteomes" id="UP001283361">
    <property type="component" value="Unassembled WGS sequence"/>
</dbReference>
<evidence type="ECO:0000313" key="3">
    <source>
        <dbReference type="Proteomes" id="UP001283361"/>
    </source>
</evidence>
<feature type="region of interest" description="Disordered" evidence="1">
    <location>
        <begin position="190"/>
        <end position="227"/>
    </location>
</feature>
<keyword evidence="3" id="KW-1185">Reference proteome</keyword>
<accession>A0AAE1DZP8</accession>
<protein>
    <submittedName>
        <fullName evidence="2">Uncharacterized protein</fullName>
    </submittedName>
</protein>
<name>A0AAE1DZP8_9GAST</name>
<sequence>MRPLPSSLLSAIRLTATLLKTLRPSPKSHFQVYQLALTASCSFNTVIEGGRFKYRARRTRLHCKRLMGLKLECLDQWQNGEDLASTRPTVRFCPSMSLTWEAESWRCGCKSHGMMLTHEASKESPGWHVARDIGVASGFVELLQAYTHSLGRTVIGVFSNLCVVTTHRSTQDHSKIRSFDILGNASGDNVMGGGGVDEGRMRGEPCSKKKASFCDQPAEGPSRSQRS</sequence>
<evidence type="ECO:0000256" key="1">
    <source>
        <dbReference type="SAM" id="MobiDB-lite"/>
    </source>
</evidence>